<feature type="compositionally biased region" description="Low complexity" evidence="1">
    <location>
        <begin position="111"/>
        <end position="124"/>
    </location>
</feature>
<reference evidence="3" key="1">
    <citation type="journal article" date="2019" name="Int. J. Syst. Evol. Microbiol.">
        <title>The Global Catalogue of Microorganisms (GCM) 10K type strain sequencing project: providing services to taxonomists for standard genome sequencing and annotation.</title>
        <authorList>
            <consortium name="The Broad Institute Genomics Platform"/>
            <consortium name="The Broad Institute Genome Sequencing Center for Infectious Disease"/>
            <person name="Wu L."/>
            <person name="Ma J."/>
        </authorList>
    </citation>
    <scope>NUCLEOTIDE SEQUENCE [LARGE SCALE GENOMIC DNA]</scope>
    <source>
        <strain evidence="3">CGMCC 1.12479</strain>
    </source>
</reference>
<feature type="compositionally biased region" description="Basic and acidic residues" evidence="1">
    <location>
        <begin position="129"/>
        <end position="138"/>
    </location>
</feature>
<keyword evidence="3" id="KW-1185">Reference proteome</keyword>
<gene>
    <name evidence="2" type="ORF">GCM10010993_17740</name>
</gene>
<proteinExistence type="predicted"/>
<evidence type="ECO:0000256" key="1">
    <source>
        <dbReference type="SAM" id="MobiDB-lite"/>
    </source>
</evidence>
<dbReference type="Proteomes" id="UP000635885">
    <property type="component" value="Unassembled WGS sequence"/>
</dbReference>
<name>A0ABQ1MJ16_9BACT</name>
<evidence type="ECO:0008006" key="4">
    <source>
        <dbReference type="Google" id="ProtNLM"/>
    </source>
</evidence>
<dbReference type="RefSeq" id="WP_188441917.1">
    <property type="nucleotide sequence ID" value="NZ_BMFD01000005.1"/>
</dbReference>
<feature type="region of interest" description="Disordered" evidence="1">
    <location>
        <begin position="107"/>
        <end position="138"/>
    </location>
</feature>
<comment type="caution">
    <text evidence="2">The sequence shown here is derived from an EMBL/GenBank/DDBJ whole genome shotgun (WGS) entry which is preliminary data.</text>
</comment>
<evidence type="ECO:0000313" key="3">
    <source>
        <dbReference type="Proteomes" id="UP000635885"/>
    </source>
</evidence>
<organism evidence="2 3">
    <name type="scientific">Belliella aquatica</name>
    <dbReference type="NCBI Taxonomy" id="1323734"/>
    <lineage>
        <taxon>Bacteria</taxon>
        <taxon>Pseudomonadati</taxon>
        <taxon>Bacteroidota</taxon>
        <taxon>Cytophagia</taxon>
        <taxon>Cytophagales</taxon>
        <taxon>Cyclobacteriaceae</taxon>
        <taxon>Belliella</taxon>
    </lineage>
</organism>
<dbReference type="EMBL" id="BMFD01000005">
    <property type="protein sequence ID" value="GGC39438.1"/>
    <property type="molecule type" value="Genomic_DNA"/>
</dbReference>
<protein>
    <recommendedName>
        <fullName evidence="4">Type IV pilus biogenesis protein PilP</fullName>
    </recommendedName>
</protein>
<sequence length="138" mass="15352">MIIVFNTIPASIAQAQSARHDETRARMDSLRNAHIQRADALKKEMLERHQALQERIQKPNAENVVIINGKVYSAKDSLEIKMQPGMEIEVKGDGNAVIIESKGNNNSVIISQSGSGNKVSVNNNTQNQPKKEHEDLLR</sequence>
<accession>A0ABQ1MJ16</accession>
<evidence type="ECO:0000313" key="2">
    <source>
        <dbReference type="EMBL" id="GGC39438.1"/>
    </source>
</evidence>